<dbReference type="GO" id="GO:0017061">
    <property type="term" value="F:S-methyl-5-thioadenosine phosphorylase activity"/>
    <property type="evidence" value="ECO:0007669"/>
    <property type="project" value="UniProtKB-UniRule"/>
</dbReference>
<dbReference type="InterPro" id="IPR000845">
    <property type="entry name" value="Nucleoside_phosphorylase_d"/>
</dbReference>
<dbReference type="GO" id="GO:0005634">
    <property type="term" value="C:nucleus"/>
    <property type="evidence" value="ECO:0007669"/>
    <property type="project" value="UniProtKB-SubCell"/>
</dbReference>
<gene>
    <name evidence="6" type="primary">Mtap</name>
</gene>
<evidence type="ECO:0000256" key="4">
    <source>
        <dbReference type="HAMAP-Rule" id="MF_03155"/>
    </source>
</evidence>
<keyword evidence="2 4" id="KW-0808">Transferase</keyword>
<dbReference type="UniPathway" id="UPA00904">
    <property type="reaction ID" value="UER00873"/>
</dbReference>
<evidence type="ECO:0000259" key="5">
    <source>
        <dbReference type="Pfam" id="PF01048"/>
    </source>
</evidence>
<comment type="catalytic activity">
    <reaction evidence="4">
        <text>S-methyl-5'-thioadenosine + phosphate = 5-(methylsulfanyl)-alpha-D-ribose 1-phosphate + adenine</text>
        <dbReference type="Rhea" id="RHEA:11852"/>
        <dbReference type="ChEBI" id="CHEBI:16708"/>
        <dbReference type="ChEBI" id="CHEBI:17509"/>
        <dbReference type="ChEBI" id="CHEBI:43474"/>
        <dbReference type="ChEBI" id="CHEBI:58533"/>
        <dbReference type="EC" id="2.4.2.28"/>
    </reaction>
</comment>
<feature type="binding site" evidence="4">
    <location>
        <position position="12"/>
    </location>
    <ligand>
        <name>phosphate</name>
        <dbReference type="ChEBI" id="CHEBI:43474"/>
    </ligand>
</feature>
<comment type="subunit">
    <text evidence="4">Homotrimer.</text>
</comment>
<dbReference type="AlphaFoldDB" id="A0A0K2UTU5"/>
<organism evidence="6">
    <name type="scientific">Lepeophtheirus salmonis</name>
    <name type="common">Salmon louse</name>
    <name type="synonym">Caligus salmonis</name>
    <dbReference type="NCBI Taxonomy" id="72036"/>
    <lineage>
        <taxon>Eukaryota</taxon>
        <taxon>Metazoa</taxon>
        <taxon>Ecdysozoa</taxon>
        <taxon>Arthropoda</taxon>
        <taxon>Crustacea</taxon>
        <taxon>Multicrustacea</taxon>
        <taxon>Hexanauplia</taxon>
        <taxon>Copepoda</taxon>
        <taxon>Siphonostomatoida</taxon>
        <taxon>Caligidae</taxon>
        <taxon>Lepeophtheirus</taxon>
    </lineage>
</organism>
<keyword evidence="4" id="KW-0963">Cytoplasm</keyword>
<protein>
    <recommendedName>
        <fullName evidence="4">S-methyl-5'-thioadenosine phosphorylase</fullName>
        <ecNumber evidence="4">2.4.2.28</ecNumber>
    </recommendedName>
    <alternativeName>
        <fullName evidence="4">5'-methylthioadenosine phosphorylase</fullName>
        <shortName evidence="4">MTA phosphorylase</shortName>
        <shortName evidence="4">MTAP</shortName>
        <shortName evidence="4">MTAPase</shortName>
    </alternativeName>
</protein>
<dbReference type="GO" id="GO:0019509">
    <property type="term" value="P:L-methionine salvage from methylthioadenosine"/>
    <property type="evidence" value="ECO:0007669"/>
    <property type="project" value="UniProtKB-UniRule"/>
</dbReference>
<feature type="site" description="Important for substrate specificity" evidence="4">
    <location>
        <position position="227"/>
    </location>
</feature>
<dbReference type="CDD" id="cd09010">
    <property type="entry name" value="MTAP_SsMTAPII_like_MTIP"/>
    <property type="match status" value="1"/>
</dbReference>
<feature type="binding site" evidence="4">
    <location>
        <position position="191"/>
    </location>
    <ligand>
        <name>phosphate</name>
        <dbReference type="ChEBI" id="CHEBI:43474"/>
    </ligand>
</feature>
<proteinExistence type="inferred from homology"/>
<dbReference type="SUPFAM" id="SSF53167">
    <property type="entry name" value="Purine and uridine phosphorylases"/>
    <property type="match status" value="1"/>
</dbReference>
<keyword evidence="4" id="KW-0539">Nucleus</keyword>
<evidence type="ECO:0000256" key="2">
    <source>
        <dbReference type="ARBA" id="ARBA00022679"/>
    </source>
</evidence>
<evidence type="ECO:0000256" key="1">
    <source>
        <dbReference type="ARBA" id="ARBA00022676"/>
    </source>
</evidence>
<feature type="binding site" evidence="4">
    <location>
        <position position="190"/>
    </location>
    <ligand>
        <name>substrate</name>
    </ligand>
</feature>
<dbReference type="Pfam" id="PF01048">
    <property type="entry name" value="PNP_UDP_1"/>
    <property type="match status" value="1"/>
</dbReference>
<comment type="pathway">
    <text evidence="4">Amino-acid biosynthesis; L-methionine biosynthesis via salvage pathway; S-methyl-5-thio-alpha-D-ribose 1-phosphate from S-methyl-5'-thioadenosine (phosphorylase route): step 1/1.</text>
</comment>
<dbReference type="EMBL" id="HACA01024327">
    <property type="protein sequence ID" value="CDW41688.1"/>
    <property type="molecule type" value="Transcribed_RNA"/>
</dbReference>
<dbReference type="InterPro" id="IPR035994">
    <property type="entry name" value="Nucleoside_phosphorylase_sf"/>
</dbReference>
<feature type="domain" description="Nucleoside phosphorylase" evidence="5">
    <location>
        <begin position="5"/>
        <end position="242"/>
    </location>
</feature>
<dbReference type="HAMAP" id="MF_01963">
    <property type="entry name" value="MTAP"/>
    <property type="match status" value="1"/>
</dbReference>
<evidence type="ECO:0000313" key="6">
    <source>
        <dbReference type="EMBL" id="CDW41688.1"/>
    </source>
</evidence>
<comment type="function">
    <text evidence="4">Catalyzes the reversible phosphorylation of S-methyl-5'-thioadenosine (MTA) to adenine and 5-methylthioribose-1-phosphate. Involved in the breakdown of MTA, a major by-product of polyamine biosynthesis. Responsible for the first step in the methionine salvage pathway after MTA has been generated from S-adenosylmethionine. Has broad substrate specificity with 6-aminopurine nucleosides as preferred substrates.</text>
</comment>
<reference evidence="6" key="1">
    <citation type="submission" date="2014-05" db="EMBL/GenBank/DDBJ databases">
        <authorList>
            <person name="Chronopoulou M."/>
        </authorList>
    </citation>
    <scope>NUCLEOTIDE SEQUENCE</scope>
    <source>
        <tissue evidence="6">Whole organism</tissue>
    </source>
</reference>
<feature type="site" description="Important for substrate specificity" evidence="4">
    <location>
        <position position="172"/>
    </location>
</feature>
<dbReference type="NCBIfam" id="TIGR01694">
    <property type="entry name" value="MTAP"/>
    <property type="match status" value="1"/>
</dbReference>
<evidence type="ECO:0000256" key="3">
    <source>
        <dbReference type="ARBA" id="ARBA00022726"/>
    </source>
</evidence>
<comment type="subcellular location">
    <subcellularLocation>
        <location evidence="4">Cytoplasm</location>
    </subcellularLocation>
    <subcellularLocation>
        <location evidence="4">Nucleus</location>
    </subcellularLocation>
</comment>
<feature type="binding site" evidence="4">
    <location>
        <begin position="214"/>
        <end position="216"/>
    </location>
    <ligand>
        <name>substrate</name>
    </ligand>
</feature>
<dbReference type="GO" id="GO:0006166">
    <property type="term" value="P:purine ribonucleoside salvage"/>
    <property type="evidence" value="ECO:0007669"/>
    <property type="project" value="UniProtKB-KW"/>
</dbReference>
<name>A0A0K2UTU5_LEPSM</name>
<dbReference type="OrthoDB" id="431409at2759"/>
<feature type="binding site" evidence="4">
    <location>
        <begin position="87"/>
        <end position="88"/>
    </location>
    <ligand>
        <name>phosphate</name>
        <dbReference type="ChEBI" id="CHEBI:43474"/>
    </ligand>
</feature>
<accession>A0A0K2UTU5</accession>
<dbReference type="PANTHER" id="PTHR42679">
    <property type="entry name" value="S-METHYL-5'-THIOADENOSINE PHOSPHORYLASE"/>
    <property type="match status" value="1"/>
</dbReference>
<dbReference type="EC" id="2.4.2.28" evidence="4"/>
<keyword evidence="1 4" id="KW-0328">Glycosyltransferase</keyword>
<dbReference type="GO" id="GO:0005829">
    <property type="term" value="C:cytosol"/>
    <property type="evidence" value="ECO:0007669"/>
    <property type="project" value="TreeGrafter"/>
</dbReference>
<dbReference type="InterPro" id="IPR010044">
    <property type="entry name" value="MTAP"/>
</dbReference>
<dbReference type="Gene3D" id="3.40.50.1580">
    <property type="entry name" value="Nucleoside phosphorylase domain"/>
    <property type="match status" value="1"/>
</dbReference>
<comment type="similarity">
    <text evidence="4">Belongs to the PNP/MTAP phosphorylase family. MTAP subfamily.</text>
</comment>
<keyword evidence="3 4" id="KW-0660">Purine salvage</keyword>
<sequence length="274" mass="30579">MVGIKIGIIGGSGFYSWDEFKHEKEESYTTPYGAPSDKLVSGKIDGIDVVFLSRHSHDKRFNPTEINYKANIDALRQAGVTHILAATACGSLKEEKKPGDFVILDSFIDRTSKRKQTFYDLSNPDDHSCAFIPMCPSFCEKSCKVVYDVGVKMGLKIHPKGTIVTIEGPRFSSRAESLLFKSWNADVINMTTVPEVVLAKEAGMSYVSVAMVTDYDCWRESEETVNVPAVLKVMANNSVNVKVLFQKCILALAKEEWSETIQMNKEMVKNSIIR</sequence>
<feature type="binding site" evidence="4">
    <location>
        <begin position="54"/>
        <end position="55"/>
    </location>
    <ligand>
        <name>phosphate</name>
        <dbReference type="ChEBI" id="CHEBI:43474"/>
    </ligand>
</feature>
<dbReference type="PANTHER" id="PTHR42679:SF2">
    <property type="entry name" value="S-METHYL-5'-THIOADENOSINE PHOSPHORYLASE"/>
    <property type="match status" value="1"/>
</dbReference>